<dbReference type="AlphaFoldDB" id="V4T4V1"/>
<proteinExistence type="predicted"/>
<dbReference type="Proteomes" id="UP000030687">
    <property type="component" value="Unassembled WGS sequence"/>
</dbReference>
<protein>
    <submittedName>
        <fullName evidence="1">Uncharacterized protein</fullName>
    </submittedName>
</protein>
<organism evidence="1 2">
    <name type="scientific">Citrus clementina</name>
    <name type="common">Clementine</name>
    <name type="synonym">Citrus deliciosa x Citrus sinensis</name>
    <dbReference type="NCBI Taxonomy" id="85681"/>
    <lineage>
        <taxon>Eukaryota</taxon>
        <taxon>Viridiplantae</taxon>
        <taxon>Streptophyta</taxon>
        <taxon>Embryophyta</taxon>
        <taxon>Tracheophyta</taxon>
        <taxon>Spermatophyta</taxon>
        <taxon>Magnoliopsida</taxon>
        <taxon>eudicotyledons</taxon>
        <taxon>Gunneridae</taxon>
        <taxon>Pentapetalae</taxon>
        <taxon>rosids</taxon>
        <taxon>malvids</taxon>
        <taxon>Sapindales</taxon>
        <taxon>Rutaceae</taxon>
        <taxon>Aurantioideae</taxon>
        <taxon>Citrus</taxon>
    </lineage>
</organism>
<dbReference type="KEGG" id="cic:CICLE_v10003267mg"/>
<keyword evidence="2" id="KW-1185">Reference proteome</keyword>
<dbReference type="InParanoid" id="V4T4V1"/>
<reference evidence="1 2" key="1">
    <citation type="submission" date="2013-10" db="EMBL/GenBank/DDBJ databases">
        <authorList>
            <consortium name="International Citrus Genome Consortium"/>
            <person name="Jenkins J."/>
            <person name="Schmutz J."/>
            <person name="Prochnik S."/>
            <person name="Rokhsar D."/>
            <person name="Gmitter F."/>
            <person name="Ollitrault P."/>
            <person name="Machado M."/>
            <person name="Talon M."/>
            <person name="Wincker P."/>
            <person name="Jaillon O."/>
            <person name="Morgante M."/>
        </authorList>
    </citation>
    <scope>NUCLEOTIDE SEQUENCE</scope>
    <source>
        <strain evidence="2">cv. Clemenules</strain>
    </source>
</reference>
<dbReference type="EMBL" id="KI536799">
    <property type="protein sequence ID" value="ESR46450.1"/>
    <property type="molecule type" value="Genomic_DNA"/>
</dbReference>
<evidence type="ECO:0000313" key="1">
    <source>
        <dbReference type="EMBL" id="ESR46450.1"/>
    </source>
</evidence>
<name>V4T4V1_CITCL</name>
<gene>
    <name evidence="1" type="ORF">CICLE_v10003267mg</name>
</gene>
<accession>V4T4V1</accession>
<evidence type="ECO:0000313" key="2">
    <source>
        <dbReference type="Proteomes" id="UP000030687"/>
    </source>
</evidence>
<sequence>MFTWDWISTYDLREITPKNVRGAFTAANQLLFLVCCKLLVCSSFQSHQDGWQRLVKKKSLKLLYSALEERPQIFLWNLLTYKITRRPSRTTHELEFLTYFSENMLTHSQ</sequence>
<dbReference type="Gramene" id="ESR46450">
    <property type="protein sequence ID" value="ESR46450"/>
    <property type="gene ID" value="CICLE_v10003267mg"/>
</dbReference>